<dbReference type="EMBL" id="LR824007">
    <property type="protein sequence ID" value="CAD0195914.1"/>
    <property type="molecule type" value="Genomic_DNA"/>
</dbReference>
<accession>A0A9N8KZ78</accession>
<protein>
    <submittedName>
        <fullName evidence="1">Uncharacterized protein</fullName>
    </submittedName>
</protein>
<sequence length="89" mass="10148">MRSASRRTCCFNSWCVLGAWYRARLGRPRRAAAAHHRGCPNLPARPEAQTIAYDTVRCRVVGGSVAHVHNLRATFELYFTYKKSFEECS</sequence>
<keyword evidence="2" id="KW-1185">Reference proteome</keyword>
<dbReference type="Proteomes" id="UP001154114">
    <property type="component" value="Chromosome 4"/>
</dbReference>
<proteinExistence type="predicted"/>
<gene>
    <name evidence="1" type="ORF">CINC_LOCUS10210</name>
</gene>
<organism evidence="1 2">
    <name type="scientific">Chrysodeixis includens</name>
    <name type="common">Soybean looper</name>
    <name type="synonym">Pseudoplusia includens</name>
    <dbReference type="NCBI Taxonomy" id="689277"/>
    <lineage>
        <taxon>Eukaryota</taxon>
        <taxon>Metazoa</taxon>
        <taxon>Ecdysozoa</taxon>
        <taxon>Arthropoda</taxon>
        <taxon>Hexapoda</taxon>
        <taxon>Insecta</taxon>
        <taxon>Pterygota</taxon>
        <taxon>Neoptera</taxon>
        <taxon>Endopterygota</taxon>
        <taxon>Lepidoptera</taxon>
        <taxon>Glossata</taxon>
        <taxon>Ditrysia</taxon>
        <taxon>Noctuoidea</taxon>
        <taxon>Noctuidae</taxon>
        <taxon>Plusiinae</taxon>
        <taxon>Chrysodeixis</taxon>
    </lineage>
</organism>
<evidence type="ECO:0000313" key="2">
    <source>
        <dbReference type="Proteomes" id="UP001154114"/>
    </source>
</evidence>
<evidence type="ECO:0000313" key="1">
    <source>
        <dbReference type="EMBL" id="CAD0195914.1"/>
    </source>
</evidence>
<dbReference type="OrthoDB" id="10389067at2759"/>
<dbReference type="AlphaFoldDB" id="A0A9N8KZ78"/>
<name>A0A9N8KZ78_CHRIL</name>
<reference evidence="1" key="1">
    <citation type="submission" date="2021-12" db="EMBL/GenBank/DDBJ databases">
        <authorList>
            <person name="King R."/>
        </authorList>
    </citation>
    <scope>NUCLEOTIDE SEQUENCE</scope>
</reference>